<evidence type="ECO:0000256" key="4">
    <source>
        <dbReference type="ARBA" id="ARBA00022723"/>
    </source>
</evidence>
<proteinExistence type="predicted"/>
<dbReference type="InterPro" id="IPR045191">
    <property type="entry name" value="MBR1/2-like"/>
</dbReference>
<keyword evidence="4" id="KW-0479">Metal-binding</keyword>
<accession>A0A485L2B8</accession>
<dbReference type="Gene3D" id="3.30.40.10">
    <property type="entry name" value="Zinc/RING finger domain, C3HC4 (zinc finger)"/>
    <property type="match status" value="1"/>
</dbReference>
<evidence type="ECO:0000256" key="3">
    <source>
        <dbReference type="ARBA" id="ARBA00022679"/>
    </source>
</evidence>
<evidence type="ECO:0000313" key="10">
    <source>
        <dbReference type="EMBL" id="KAF0694246.1"/>
    </source>
</evidence>
<evidence type="ECO:0000259" key="9">
    <source>
        <dbReference type="PROSITE" id="PS50089"/>
    </source>
</evidence>
<feature type="domain" description="RING-type" evidence="9">
    <location>
        <begin position="187"/>
        <end position="227"/>
    </location>
</feature>
<dbReference type="SMART" id="SM00184">
    <property type="entry name" value="RING"/>
    <property type="match status" value="1"/>
</dbReference>
<dbReference type="EC" id="2.3.2.27" evidence="2"/>
<dbReference type="EMBL" id="VJMH01005584">
    <property type="protein sequence ID" value="KAF0694246.1"/>
    <property type="molecule type" value="Genomic_DNA"/>
</dbReference>
<dbReference type="PANTHER" id="PTHR22937">
    <property type="entry name" value="E3 UBIQUITIN-PROTEIN LIGASE RNF165"/>
    <property type="match status" value="1"/>
</dbReference>
<dbReference type="SUPFAM" id="SSF57850">
    <property type="entry name" value="RING/U-box"/>
    <property type="match status" value="1"/>
</dbReference>
<reference evidence="11 12" key="1">
    <citation type="submission" date="2019-03" db="EMBL/GenBank/DDBJ databases">
        <authorList>
            <person name="Gaulin E."/>
            <person name="Dumas B."/>
        </authorList>
    </citation>
    <scope>NUCLEOTIDE SEQUENCE [LARGE SCALE GENOMIC DNA]</scope>
    <source>
        <strain evidence="11">CBS 568.67</strain>
    </source>
</reference>
<keyword evidence="7" id="KW-0862">Zinc</keyword>
<reference evidence="10" key="2">
    <citation type="submission" date="2019-06" db="EMBL/GenBank/DDBJ databases">
        <title>Genomics analysis of Aphanomyces spp. identifies a new class of oomycete effector associated with host adaptation.</title>
        <authorList>
            <person name="Gaulin E."/>
        </authorList>
    </citation>
    <scope>NUCLEOTIDE SEQUENCE</scope>
    <source>
        <strain evidence="10">CBS 578.67</strain>
    </source>
</reference>
<evidence type="ECO:0000256" key="2">
    <source>
        <dbReference type="ARBA" id="ARBA00012483"/>
    </source>
</evidence>
<dbReference type="GO" id="GO:0061630">
    <property type="term" value="F:ubiquitin protein ligase activity"/>
    <property type="evidence" value="ECO:0007669"/>
    <property type="project" value="UniProtKB-EC"/>
</dbReference>
<dbReference type="Proteomes" id="UP000332933">
    <property type="component" value="Unassembled WGS sequence"/>
</dbReference>
<dbReference type="Pfam" id="PF13639">
    <property type="entry name" value="zf-RING_2"/>
    <property type="match status" value="1"/>
</dbReference>
<evidence type="ECO:0000256" key="5">
    <source>
        <dbReference type="ARBA" id="ARBA00022771"/>
    </source>
</evidence>
<keyword evidence="3" id="KW-0808">Transferase</keyword>
<dbReference type="AlphaFoldDB" id="A0A485L2B8"/>
<keyword evidence="5 8" id="KW-0863">Zinc-finger</keyword>
<dbReference type="PROSITE" id="PS50089">
    <property type="entry name" value="ZF_RING_2"/>
    <property type="match status" value="1"/>
</dbReference>
<dbReference type="InterPro" id="IPR001841">
    <property type="entry name" value="Znf_RING"/>
</dbReference>
<keyword evidence="6" id="KW-0833">Ubl conjugation pathway</keyword>
<name>A0A485L2B8_9STRA</name>
<evidence type="ECO:0000256" key="1">
    <source>
        <dbReference type="ARBA" id="ARBA00000900"/>
    </source>
</evidence>
<evidence type="ECO:0000313" key="12">
    <source>
        <dbReference type="Proteomes" id="UP000332933"/>
    </source>
</evidence>
<evidence type="ECO:0000256" key="8">
    <source>
        <dbReference type="PROSITE-ProRule" id="PRU00175"/>
    </source>
</evidence>
<evidence type="ECO:0000256" key="7">
    <source>
        <dbReference type="ARBA" id="ARBA00022833"/>
    </source>
</evidence>
<dbReference type="OrthoDB" id="9984778at2759"/>
<keyword evidence="12" id="KW-1185">Reference proteome</keyword>
<evidence type="ECO:0000256" key="6">
    <source>
        <dbReference type="ARBA" id="ARBA00022786"/>
    </source>
</evidence>
<gene>
    <name evidence="11" type="primary">Aste57867_14862</name>
    <name evidence="10" type="ORF">As57867_014806</name>
    <name evidence="11" type="ORF">ASTE57867_14862</name>
</gene>
<comment type="catalytic activity">
    <reaction evidence="1">
        <text>S-ubiquitinyl-[E2 ubiquitin-conjugating enzyme]-L-cysteine + [acceptor protein]-L-lysine = [E2 ubiquitin-conjugating enzyme]-L-cysteine + N(6)-ubiquitinyl-[acceptor protein]-L-lysine.</text>
        <dbReference type="EC" id="2.3.2.27"/>
    </reaction>
</comment>
<dbReference type="GO" id="GO:0008270">
    <property type="term" value="F:zinc ion binding"/>
    <property type="evidence" value="ECO:0007669"/>
    <property type="project" value="UniProtKB-KW"/>
</dbReference>
<protein>
    <recommendedName>
        <fullName evidence="2">RING-type E3 ubiquitin transferase</fullName>
        <ecNumber evidence="2">2.3.2.27</ecNumber>
    </recommendedName>
</protein>
<sequence>MTKLDACETKTHLRRDSEVPVDINDMARRLDIRRATSMRDLRVRTFATERSAFGFAKLYEVEIENSSGHHNLHWKLFLWFGDVRAFYNRVKRVRSPALHAFRKQASAIMLRGFFGDKALCITRLFRLLFHTLADAADLVAVCPAAREVLHLTDDFCQMEYPQDHRALLTIRQMTSVTSSGDESDTGCCICLGDAVGARRVALRCGHEFHEACICVWYYSKLNCPICRQ</sequence>
<dbReference type="EMBL" id="CAADRA010005605">
    <property type="protein sequence ID" value="VFT91679.1"/>
    <property type="molecule type" value="Genomic_DNA"/>
</dbReference>
<organism evidence="11 12">
    <name type="scientific">Aphanomyces stellatus</name>
    <dbReference type="NCBI Taxonomy" id="120398"/>
    <lineage>
        <taxon>Eukaryota</taxon>
        <taxon>Sar</taxon>
        <taxon>Stramenopiles</taxon>
        <taxon>Oomycota</taxon>
        <taxon>Saprolegniomycetes</taxon>
        <taxon>Saprolegniales</taxon>
        <taxon>Verrucalvaceae</taxon>
        <taxon>Aphanomyces</taxon>
    </lineage>
</organism>
<dbReference type="InterPro" id="IPR013083">
    <property type="entry name" value="Znf_RING/FYVE/PHD"/>
</dbReference>
<evidence type="ECO:0000313" key="11">
    <source>
        <dbReference type="EMBL" id="VFT91679.1"/>
    </source>
</evidence>
<dbReference type="PANTHER" id="PTHR22937:SF163">
    <property type="entry name" value="RING-TYPE E3 UBIQUITIN TRANSFERASE"/>
    <property type="match status" value="1"/>
</dbReference>